<dbReference type="STRING" id="870435.A0A0C3PCK1"/>
<dbReference type="Proteomes" id="UP000054217">
    <property type="component" value="Unassembled WGS sequence"/>
</dbReference>
<dbReference type="InterPro" id="IPR041078">
    <property type="entry name" value="Plavaka"/>
</dbReference>
<evidence type="ECO:0000313" key="2">
    <source>
        <dbReference type="Proteomes" id="UP000054217"/>
    </source>
</evidence>
<dbReference type="HOGENOM" id="CLU_002498_2_0_1"/>
<dbReference type="Pfam" id="PF18759">
    <property type="entry name" value="Plavaka"/>
    <property type="match status" value="1"/>
</dbReference>
<accession>A0A0C3PCK1</accession>
<organism evidence="1 2">
    <name type="scientific">Pisolithus tinctorius Marx 270</name>
    <dbReference type="NCBI Taxonomy" id="870435"/>
    <lineage>
        <taxon>Eukaryota</taxon>
        <taxon>Fungi</taxon>
        <taxon>Dikarya</taxon>
        <taxon>Basidiomycota</taxon>
        <taxon>Agaricomycotina</taxon>
        <taxon>Agaricomycetes</taxon>
        <taxon>Agaricomycetidae</taxon>
        <taxon>Boletales</taxon>
        <taxon>Sclerodermatineae</taxon>
        <taxon>Pisolithaceae</taxon>
        <taxon>Pisolithus</taxon>
    </lineage>
</organism>
<evidence type="ECO:0000313" key="1">
    <source>
        <dbReference type="EMBL" id="KIO05449.1"/>
    </source>
</evidence>
<name>A0A0C3PCK1_PISTI</name>
<sequence length="429" mass="49628">MAWQYSGTNQKSTAELDWLAQFLAHPLCNPRELTGFHHLREAKLLDKFLGTNNPFKEEYGWRKSAVTVRLPNEKSKWPSESAAPEMIIDGVWHRDLIDIITSTFQSEQFKTFHTTPFRQCWQVSDDHVIDILSEAYSSPEMLHAHEDINKLPCELDGDLEHVVACLMLWSDSTHLTNLGDASMWPFYMYFGNQSKYLRGKPTAMACHHVAYIPKLPDNFQDIYRGHYGQASSREILTHCKHDLFHAIWDLILDTWFMDAYQSGIVIRCADGITQQIYPHFFSYSANYPEKVLVAGIKFLSKCACPRCLVAKKSFSKMGMARDMRHRVRHVRMDSIERQGRISRARKLIFQKGAAVNGKRVGYQLDEHSYVPTTNAFSERLLQFMVNFFLLLVVDQLHEFELGVWKAIFTHLLRILFAAGGDSIQELNKR</sequence>
<reference evidence="1 2" key="1">
    <citation type="submission" date="2014-04" db="EMBL/GenBank/DDBJ databases">
        <authorList>
            <consortium name="DOE Joint Genome Institute"/>
            <person name="Kuo A."/>
            <person name="Kohler A."/>
            <person name="Costa M.D."/>
            <person name="Nagy L.G."/>
            <person name="Floudas D."/>
            <person name="Copeland A."/>
            <person name="Barry K.W."/>
            <person name="Cichocki N."/>
            <person name="Veneault-Fourrey C."/>
            <person name="LaButti K."/>
            <person name="Lindquist E.A."/>
            <person name="Lipzen A."/>
            <person name="Lundell T."/>
            <person name="Morin E."/>
            <person name="Murat C."/>
            <person name="Sun H."/>
            <person name="Tunlid A."/>
            <person name="Henrissat B."/>
            <person name="Grigoriev I.V."/>
            <person name="Hibbett D.S."/>
            <person name="Martin F."/>
            <person name="Nordberg H.P."/>
            <person name="Cantor M.N."/>
            <person name="Hua S.X."/>
        </authorList>
    </citation>
    <scope>NUCLEOTIDE SEQUENCE [LARGE SCALE GENOMIC DNA]</scope>
    <source>
        <strain evidence="1 2">Marx 270</strain>
    </source>
</reference>
<keyword evidence="2" id="KW-1185">Reference proteome</keyword>
<protein>
    <submittedName>
        <fullName evidence="1">Uncharacterized protein</fullName>
    </submittedName>
</protein>
<dbReference type="OrthoDB" id="3208495at2759"/>
<gene>
    <name evidence="1" type="ORF">M404DRAFT_141140</name>
</gene>
<reference evidence="2" key="2">
    <citation type="submission" date="2015-01" db="EMBL/GenBank/DDBJ databases">
        <title>Evolutionary Origins and Diversification of the Mycorrhizal Mutualists.</title>
        <authorList>
            <consortium name="DOE Joint Genome Institute"/>
            <consortium name="Mycorrhizal Genomics Consortium"/>
            <person name="Kohler A."/>
            <person name="Kuo A."/>
            <person name="Nagy L.G."/>
            <person name="Floudas D."/>
            <person name="Copeland A."/>
            <person name="Barry K.W."/>
            <person name="Cichocki N."/>
            <person name="Veneault-Fourrey C."/>
            <person name="LaButti K."/>
            <person name="Lindquist E.A."/>
            <person name="Lipzen A."/>
            <person name="Lundell T."/>
            <person name="Morin E."/>
            <person name="Murat C."/>
            <person name="Riley R."/>
            <person name="Ohm R."/>
            <person name="Sun H."/>
            <person name="Tunlid A."/>
            <person name="Henrissat B."/>
            <person name="Grigoriev I.V."/>
            <person name="Hibbett D.S."/>
            <person name="Martin F."/>
        </authorList>
    </citation>
    <scope>NUCLEOTIDE SEQUENCE [LARGE SCALE GENOMIC DNA]</scope>
    <source>
        <strain evidence="2">Marx 270</strain>
    </source>
</reference>
<proteinExistence type="predicted"/>
<dbReference type="AlphaFoldDB" id="A0A0C3PCK1"/>
<dbReference type="InParanoid" id="A0A0C3PCK1"/>
<dbReference type="EMBL" id="KN831967">
    <property type="protein sequence ID" value="KIO05449.1"/>
    <property type="molecule type" value="Genomic_DNA"/>
</dbReference>